<organism evidence="1">
    <name type="scientific">Klebsiella phage Kpn74</name>
    <dbReference type="NCBI Taxonomy" id="3044026"/>
    <lineage>
        <taxon>Viruses</taxon>
        <taxon>Duplodnaviria</taxon>
        <taxon>Heunggongvirae</taxon>
        <taxon>Uroviricota</taxon>
        <taxon>Caudoviricetes</taxon>
    </lineage>
</organism>
<reference evidence="1" key="1">
    <citation type="journal article" date="2024" name="Can. J. Microbiol.">
        <title>Biological and genomic characteristics of three novel bacteriophages and a phage-plasmid of Klebsiella pneumoniae.</title>
        <authorList>
            <person name="Uskudar-Guclu A."/>
            <person name="Unlu S."/>
            <person name="Salih-Dogan H."/>
            <person name="Yalcin S."/>
            <person name="Basustaoglu A."/>
        </authorList>
    </citation>
    <scope>NUCLEOTIDE SEQUENCE</scope>
</reference>
<name>A0AAT9V576_9CAUD</name>
<proteinExistence type="predicted"/>
<accession>A0AAT9V576</accession>
<dbReference type="EMBL" id="OQ790078">
    <property type="protein sequence ID" value="WJE88324.1"/>
    <property type="molecule type" value="Genomic_DNA"/>
</dbReference>
<evidence type="ECO:0000313" key="1">
    <source>
        <dbReference type="EMBL" id="WJE88324.1"/>
    </source>
</evidence>
<sequence length="84" mass="9705">MIYRKGWVPVLFRHELERKLKSRVSKTGKRYVIFFAVKGMTTPNQPKCQSNMITRWSTIPNGWQAVTRRSGSVLTACGSCRCIR</sequence>
<protein>
    <submittedName>
        <fullName evidence="1">Uncharacterized protein</fullName>
    </submittedName>
</protein>